<gene>
    <name evidence="1" type="primary">NSP2</name>
</gene>
<dbReference type="EMBL" id="MK204408">
    <property type="protein sequence ID" value="QDY92355.1"/>
    <property type="molecule type" value="Genomic_RNA"/>
</dbReference>
<sequence length="300" mass="34426">MTQSVSISDFIVKTDDGYMPADREFRQLDLYLSKEQKELREKYKDAKDGRAELRKEMFMCACPSRRFTQHGVVPMRELRTQTDIPSMLKTTITNWLLKMLEEEETMELFEQFFNERFPDVFASGDKLARFALRLEDKEDLIHRNAAKALNAFGACFHAIKPTFATEGQAQVVRATEDGIVLEFKPVPECYRVGRSRATFYKLYPLTEEIPVQGFIALKHVAGNHVFMYHGHGHVRTVPYPELGDAIISLSKKSKDELEKIAKSPLAVQCGAKFVEIMDGLRSGMKIEEVIKKAKTFEKKK</sequence>
<evidence type="ECO:0000313" key="1">
    <source>
        <dbReference type="EMBL" id="QDY92355.1"/>
    </source>
</evidence>
<accession>A0A5B8KH14</accession>
<name>A0A5B8KH14_9REOV</name>
<protein>
    <submittedName>
        <fullName evidence="1">Non-structural protein 2</fullName>
    </submittedName>
</protein>
<reference evidence="1" key="1">
    <citation type="journal article" date="2019" name="ISME J.">
        <title>Virome heterogeneity and connectivity in waterfowl and shorebird communities.</title>
        <authorList>
            <person name="Wille M."/>
            <person name="Shi M."/>
            <person name="Klaassen M."/>
            <person name="Hurt A.C."/>
            <person name="Holmes E.C."/>
        </authorList>
    </citation>
    <scope>NUCLEOTIDE SEQUENCE</scope>
    <source>
        <strain evidence="1">Wild Duck Rotavirus G-like Grey Teal</strain>
    </source>
</reference>
<proteinExistence type="predicted"/>
<organism evidence="1">
    <name type="scientific">Wild duck Rotavirus G-like</name>
    <dbReference type="NCBI Taxonomy" id="2592522"/>
    <lineage>
        <taxon>Viruses</taxon>
        <taxon>Riboviria</taxon>
        <taxon>Orthornavirae</taxon>
        <taxon>Duplornaviricota</taxon>
        <taxon>Resentoviricetes</taxon>
        <taxon>Reovirales</taxon>
        <taxon>Sedoreoviridae</taxon>
        <taxon>Rotavirus</taxon>
        <taxon>Rotavirus gammagastroenteritidis</taxon>
        <taxon>Rotavirus G</taxon>
    </lineage>
</organism>